<evidence type="ECO:0000313" key="2">
    <source>
        <dbReference type="Proteomes" id="UP000685013"/>
    </source>
</evidence>
<dbReference type="Proteomes" id="UP000685013">
    <property type="component" value="Chromosome 6"/>
</dbReference>
<sequence length="101" mass="11130">MDEEFRICGKTSSIFSQILQNLRRLNWVLEMAKRQRIWIQFLSSLFSTDSSNLSPPNFTASILGGCGLFSGGVIDSAGIVSTTVSARGLQPWTGLVFQRVS</sequence>
<evidence type="ECO:0000313" key="1">
    <source>
        <dbReference type="EMBL" id="KAG6596641.1"/>
    </source>
</evidence>
<reference evidence="1 2" key="1">
    <citation type="journal article" date="2021" name="Hortic Res">
        <title>The domestication of Cucurbita argyrosperma as revealed by the genome of its wild relative.</title>
        <authorList>
            <person name="Barrera-Redondo J."/>
            <person name="Sanchez-de la Vega G."/>
            <person name="Aguirre-Liguori J.A."/>
            <person name="Castellanos-Morales G."/>
            <person name="Gutierrez-Guerrero Y.T."/>
            <person name="Aguirre-Dugua X."/>
            <person name="Aguirre-Planter E."/>
            <person name="Tenaillon M.I."/>
            <person name="Lira-Saade R."/>
            <person name="Eguiarte L.E."/>
        </authorList>
    </citation>
    <scope>NUCLEOTIDE SEQUENCE [LARGE SCALE GENOMIC DNA]</scope>
    <source>
        <strain evidence="1">JBR-2021</strain>
    </source>
</reference>
<comment type="caution">
    <text evidence="1">The sequence shown here is derived from an EMBL/GenBank/DDBJ whole genome shotgun (WGS) entry which is preliminary data.</text>
</comment>
<proteinExistence type="predicted"/>
<accession>A0AAV6ND18</accession>
<name>A0AAV6ND18_9ROSI</name>
<feature type="non-terminal residue" evidence="1">
    <location>
        <position position="1"/>
    </location>
</feature>
<dbReference type="AlphaFoldDB" id="A0AAV6ND18"/>
<gene>
    <name evidence="1" type="ORF">SDJN03_09821</name>
</gene>
<protein>
    <submittedName>
        <fullName evidence="1">Uncharacterized protein</fullName>
    </submittedName>
</protein>
<organism evidence="1 2">
    <name type="scientific">Cucurbita argyrosperma subsp. sororia</name>
    <dbReference type="NCBI Taxonomy" id="37648"/>
    <lineage>
        <taxon>Eukaryota</taxon>
        <taxon>Viridiplantae</taxon>
        <taxon>Streptophyta</taxon>
        <taxon>Embryophyta</taxon>
        <taxon>Tracheophyta</taxon>
        <taxon>Spermatophyta</taxon>
        <taxon>Magnoliopsida</taxon>
        <taxon>eudicotyledons</taxon>
        <taxon>Gunneridae</taxon>
        <taxon>Pentapetalae</taxon>
        <taxon>rosids</taxon>
        <taxon>fabids</taxon>
        <taxon>Cucurbitales</taxon>
        <taxon>Cucurbitaceae</taxon>
        <taxon>Cucurbiteae</taxon>
        <taxon>Cucurbita</taxon>
    </lineage>
</organism>
<keyword evidence="2" id="KW-1185">Reference proteome</keyword>
<dbReference type="EMBL" id="JAGKQH010000006">
    <property type="protein sequence ID" value="KAG6596641.1"/>
    <property type="molecule type" value="Genomic_DNA"/>
</dbReference>